<evidence type="ECO:0000256" key="1">
    <source>
        <dbReference type="SAM" id="SignalP"/>
    </source>
</evidence>
<dbReference type="Gene3D" id="3.40.50.10610">
    <property type="entry name" value="ABC-type transport auxiliary lipoprotein component"/>
    <property type="match status" value="1"/>
</dbReference>
<dbReference type="EMBL" id="CADIKC010000011">
    <property type="protein sequence ID" value="CAB3735820.1"/>
    <property type="molecule type" value="Genomic_DNA"/>
</dbReference>
<evidence type="ECO:0008006" key="4">
    <source>
        <dbReference type="Google" id="ProtNLM"/>
    </source>
</evidence>
<sequence length="227" mass="24501">MMRIHSLFRTAFAAVIVAALAACAPVKTAQRHADYTAFRAQAPHSILVVPVVNESVDVNAPDFFLSTISRPIAERGYYVFPVNLTKKVMADDGLSDANMVHSNDPTVLGKMFGADAIMYIRIKHWESKYVVLKTTTTVELDYSLKSGTTGEELWKNHEVLNYSPQVNSNGGLIGVLISAAVAAAIEKAKPDYIPLARQANFSAVGVYGTGLPAGPYDKAYGTDTAAF</sequence>
<protein>
    <recommendedName>
        <fullName evidence="4">Lipoprotein</fullName>
    </recommendedName>
</protein>
<evidence type="ECO:0000313" key="3">
    <source>
        <dbReference type="Proteomes" id="UP000494255"/>
    </source>
</evidence>
<name>A0A6J5CEY1_9BURK</name>
<accession>A0A6J5CEY1</accession>
<feature type="signal peptide" evidence="1">
    <location>
        <begin position="1"/>
        <end position="24"/>
    </location>
</feature>
<feature type="chain" id="PRO_5027031314" description="Lipoprotein" evidence="1">
    <location>
        <begin position="25"/>
        <end position="227"/>
    </location>
</feature>
<keyword evidence="1" id="KW-0732">Signal</keyword>
<dbReference type="AlphaFoldDB" id="A0A6J5CEY1"/>
<gene>
    <name evidence="2" type="ORF">LMG24238_06169</name>
</gene>
<proteinExistence type="predicted"/>
<dbReference type="PROSITE" id="PS51257">
    <property type="entry name" value="PROKAR_LIPOPROTEIN"/>
    <property type="match status" value="1"/>
</dbReference>
<dbReference type="Proteomes" id="UP000494255">
    <property type="component" value="Unassembled WGS sequence"/>
</dbReference>
<dbReference type="Pfam" id="PF05643">
    <property type="entry name" value="GNA1162-like"/>
    <property type="match status" value="1"/>
</dbReference>
<dbReference type="RefSeq" id="WP_175053795.1">
    <property type="nucleotide sequence ID" value="NZ_CADIKC010000011.1"/>
</dbReference>
<keyword evidence="3" id="KW-1185">Reference proteome</keyword>
<dbReference type="InterPro" id="IPR008517">
    <property type="entry name" value="GNA1162-like"/>
</dbReference>
<reference evidence="2 3" key="1">
    <citation type="submission" date="2020-04" db="EMBL/GenBank/DDBJ databases">
        <authorList>
            <person name="De Canck E."/>
        </authorList>
    </citation>
    <scope>NUCLEOTIDE SEQUENCE [LARGE SCALE GENOMIC DNA]</scope>
    <source>
        <strain evidence="2 3">LMG 24238</strain>
    </source>
</reference>
<evidence type="ECO:0000313" key="2">
    <source>
        <dbReference type="EMBL" id="CAB3735820.1"/>
    </source>
</evidence>
<organism evidence="2 3">
    <name type="scientific">Paraburkholderia sediminicola</name>
    <dbReference type="NCBI Taxonomy" id="458836"/>
    <lineage>
        <taxon>Bacteria</taxon>
        <taxon>Pseudomonadati</taxon>
        <taxon>Pseudomonadota</taxon>
        <taxon>Betaproteobacteria</taxon>
        <taxon>Burkholderiales</taxon>
        <taxon>Burkholderiaceae</taxon>
        <taxon>Paraburkholderia</taxon>
    </lineage>
</organism>
<dbReference type="GeneID" id="97044747"/>